<dbReference type="EMBL" id="KE344219">
    <property type="protein sequence ID" value="EXB55007.1"/>
    <property type="molecule type" value="Genomic_DNA"/>
</dbReference>
<proteinExistence type="predicted"/>
<sequence length="139" mass="15027">MDGKDVKLVATSANPWMNCKFATHFHGAAQNSHNPLPAEGYYPHESPILSGHRQLPNGSPPTSSAPQIILYLHRCPLPPKIHCISVCTLAPVQPHNVELSGLRVSHLHAVTVIKSLALPLTARDRLSPMETATHSISSP</sequence>
<evidence type="ECO:0000313" key="1">
    <source>
        <dbReference type="EMBL" id="EXB55007.1"/>
    </source>
</evidence>
<gene>
    <name evidence="1" type="ORF">L484_007338</name>
</gene>
<dbReference type="AlphaFoldDB" id="W9RHF6"/>
<reference evidence="2" key="1">
    <citation type="submission" date="2013-01" db="EMBL/GenBank/DDBJ databases">
        <title>Draft Genome Sequence of a Mulberry Tree, Morus notabilis C.K. Schneid.</title>
        <authorList>
            <person name="He N."/>
            <person name="Zhao S."/>
        </authorList>
    </citation>
    <scope>NUCLEOTIDE SEQUENCE</scope>
</reference>
<accession>W9RHF6</accession>
<evidence type="ECO:0000313" key="2">
    <source>
        <dbReference type="Proteomes" id="UP000030645"/>
    </source>
</evidence>
<protein>
    <submittedName>
        <fullName evidence="1">Uncharacterized protein</fullName>
    </submittedName>
</protein>
<organism evidence="1 2">
    <name type="scientific">Morus notabilis</name>
    <dbReference type="NCBI Taxonomy" id="981085"/>
    <lineage>
        <taxon>Eukaryota</taxon>
        <taxon>Viridiplantae</taxon>
        <taxon>Streptophyta</taxon>
        <taxon>Embryophyta</taxon>
        <taxon>Tracheophyta</taxon>
        <taxon>Spermatophyta</taxon>
        <taxon>Magnoliopsida</taxon>
        <taxon>eudicotyledons</taxon>
        <taxon>Gunneridae</taxon>
        <taxon>Pentapetalae</taxon>
        <taxon>rosids</taxon>
        <taxon>fabids</taxon>
        <taxon>Rosales</taxon>
        <taxon>Moraceae</taxon>
        <taxon>Moreae</taxon>
        <taxon>Morus</taxon>
    </lineage>
</organism>
<name>W9RHF6_9ROSA</name>
<dbReference type="Proteomes" id="UP000030645">
    <property type="component" value="Unassembled WGS sequence"/>
</dbReference>
<keyword evidence="2" id="KW-1185">Reference proteome</keyword>